<evidence type="ECO:0000256" key="7">
    <source>
        <dbReference type="ARBA" id="ARBA00022781"/>
    </source>
</evidence>
<reference evidence="19 20" key="1">
    <citation type="submission" date="2016-08" db="EMBL/GenBank/DDBJ databases">
        <authorList>
            <person name="Seilhamer J.J."/>
        </authorList>
    </citation>
    <scope>NUCLEOTIDE SEQUENCE [LARGE SCALE GENOMIC DNA]</scope>
    <source>
        <strain evidence="19 20">P1-7</strain>
    </source>
</reference>
<dbReference type="EMBL" id="FMAF01000001">
    <property type="protein sequence ID" value="SCB10653.1"/>
    <property type="molecule type" value="Genomic_DNA"/>
</dbReference>
<keyword evidence="17" id="KW-0175">Coiled coil</keyword>
<keyword evidence="9 15" id="KW-0406">Ion transport</keyword>
<evidence type="ECO:0000313" key="20">
    <source>
        <dbReference type="Proteomes" id="UP000199205"/>
    </source>
</evidence>
<sequence length="197" mass="20695">MFVTPAYADEAPPAAGEVHTETGAPEQGHHAGVFPPFDHTTYASQLLWLVITFVIFYVAMQKIVIPRVGKILESRHDRIAQDIEEASRLKAEADAAVATYESELAAARAKANSIGATARDTAKAKAEEDRKAIEASLSEKLKAAEARIGEIKQKAFGDVGAIAEETAAAVVEQLVGNVAGKADVASAVAAASAKREG</sequence>
<dbReference type="RefSeq" id="WP_037198509.1">
    <property type="nucleotide sequence ID" value="NZ_FMAF01000001.1"/>
</dbReference>
<keyword evidence="11 15" id="KW-0066">ATP synthesis</keyword>
<evidence type="ECO:0000256" key="10">
    <source>
        <dbReference type="ARBA" id="ARBA00023136"/>
    </source>
</evidence>
<evidence type="ECO:0000256" key="11">
    <source>
        <dbReference type="ARBA" id="ARBA00023310"/>
    </source>
</evidence>
<dbReference type="PANTHER" id="PTHR33445">
    <property type="entry name" value="ATP SYNTHASE SUBUNIT B', CHLOROPLASTIC"/>
    <property type="match status" value="1"/>
</dbReference>
<dbReference type="InterPro" id="IPR002146">
    <property type="entry name" value="ATP_synth_b/b'su_bac/chlpt"/>
</dbReference>
<dbReference type="HAMAP" id="MF_01398">
    <property type="entry name" value="ATP_synth_b_bprime"/>
    <property type="match status" value="1"/>
</dbReference>
<comment type="similarity">
    <text evidence="2 15 16">Belongs to the ATPase B chain family.</text>
</comment>
<dbReference type="PANTHER" id="PTHR33445:SF1">
    <property type="entry name" value="ATP SYNTHASE SUBUNIT B"/>
    <property type="match status" value="1"/>
</dbReference>
<keyword evidence="8 15" id="KW-1133">Transmembrane helix</keyword>
<comment type="subunit">
    <text evidence="14 15">F-type ATPases have 2 components, F(1) - the catalytic core - and F(0) - the membrane proton channel. F(1) has five subunits: alpha(3), beta(3), gamma(1), delta(1), epsilon(1). F(0) has three main subunits: a(1), b(2) and c(10-14). The alpha and beta chains form an alternating ring which encloses part of the gamma chain. F(1) is attached to F(0) by a central stalk formed by the gamma and epsilon chains, while a peripheral stalk is formed by the delta and b chains.</text>
</comment>
<evidence type="ECO:0000313" key="19">
    <source>
        <dbReference type="EMBL" id="SCB10653.1"/>
    </source>
</evidence>
<keyword evidence="4 15" id="KW-1003">Cell membrane</keyword>
<organism evidence="19 20">
    <name type="scientific">Rhizobium lusitanum</name>
    <dbReference type="NCBI Taxonomy" id="293958"/>
    <lineage>
        <taxon>Bacteria</taxon>
        <taxon>Pseudomonadati</taxon>
        <taxon>Pseudomonadota</taxon>
        <taxon>Alphaproteobacteria</taxon>
        <taxon>Hyphomicrobiales</taxon>
        <taxon>Rhizobiaceae</taxon>
        <taxon>Rhizobium/Agrobacterium group</taxon>
        <taxon>Rhizobium</taxon>
    </lineage>
</organism>
<proteinExistence type="inferred from homology"/>
<feature type="transmembrane region" description="Helical" evidence="15">
    <location>
        <begin position="42"/>
        <end position="60"/>
    </location>
</feature>
<evidence type="ECO:0000256" key="18">
    <source>
        <dbReference type="SAM" id="MobiDB-lite"/>
    </source>
</evidence>
<dbReference type="GO" id="GO:0046961">
    <property type="term" value="F:proton-transporting ATPase activity, rotational mechanism"/>
    <property type="evidence" value="ECO:0007669"/>
    <property type="project" value="TreeGrafter"/>
</dbReference>
<feature type="region of interest" description="Disordered" evidence="18">
    <location>
        <begin position="1"/>
        <end position="31"/>
    </location>
</feature>
<feature type="coiled-coil region" evidence="17">
    <location>
        <begin position="83"/>
        <end position="154"/>
    </location>
</feature>
<evidence type="ECO:0000256" key="9">
    <source>
        <dbReference type="ARBA" id="ARBA00023065"/>
    </source>
</evidence>
<comment type="function">
    <text evidence="13">Component of the F(0) channel, it forms part of the peripheral stalk, linking F(1) to F(0). The b'-subunit is a diverged and duplicated form of b found in plants and photosynthetic bacteria.</text>
</comment>
<dbReference type="NCBIfam" id="NF006612">
    <property type="entry name" value="PRK09174.1"/>
    <property type="match status" value="1"/>
</dbReference>
<comment type="subcellular location">
    <subcellularLocation>
        <location evidence="1">Cell inner membrane</location>
        <topology evidence="1">Single-pass membrane protein</topology>
    </subcellularLocation>
    <subcellularLocation>
        <location evidence="15">Cell membrane</location>
        <topology evidence="15">Single-pass membrane protein</topology>
    </subcellularLocation>
</comment>
<evidence type="ECO:0000256" key="3">
    <source>
        <dbReference type="ARBA" id="ARBA00022448"/>
    </source>
</evidence>
<evidence type="ECO:0000256" key="15">
    <source>
        <dbReference type="HAMAP-Rule" id="MF_01398"/>
    </source>
</evidence>
<dbReference type="Proteomes" id="UP000199205">
    <property type="component" value="Unassembled WGS sequence"/>
</dbReference>
<comment type="function">
    <text evidence="12 15">F(1)F(0) ATP synthase produces ATP from ADP in the presence of a proton or sodium gradient. F-type ATPases consist of two structural domains, F(1) containing the extramembraneous catalytic core and F(0) containing the membrane proton channel, linked together by a central stalk and a peripheral stalk. During catalysis, ATP synthesis in the catalytic domain of F(1) is coupled via a rotary mechanism of the central stalk subunits to proton translocation.</text>
</comment>
<evidence type="ECO:0000256" key="14">
    <source>
        <dbReference type="ARBA" id="ARBA00025830"/>
    </source>
</evidence>
<evidence type="ECO:0000256" key="16">
    <source>
        <dbReference type="RuleBase" id="RU003848"/>
    </source>
</evidence>
<evidence type="ECO:0000256" key="8">
    <source>
        <dbReference type="ARBA" id="ARBA00022989"/>
    </source>
</evidence>
<evidence type="ECO:0000256" key="6">
    <source>
        <dbReference type="ARBA" id="ARBA00022692"/>
    </source>
</evidence>
<keyword evidence="10 15" id="KW-0472">Membrane</keyword>
<dbReference type="GO" id="GO:0045259">
    <property type="term" value="C:proton-transporting ATP synthase complex"/>
    <property type="evidence" value="ECO:0007669"/>
    <property type="project" value="UniProtKB-KW"/>
</dbReference>
<evidence type="ECO:0000256" key="17">
    <source>
        <dbReference type="SAM" id="Coils"/>
    </source>
</evidence>
<keyword evidence="6 15" id="KW-0812">Transmembrane</keyword>
<evidence type="ECO:0000256" key="12">
    <source>
        <dbReference type="ARBA" id="ARBA00025198"/>
    </source>
</evidence>
<dbReference type="CDD" id="cd06503">
    <property type="entry name" value="ATP-synt_Fo_b"/>
    <property type="match status" value="1"/>
</dbReference>
<dbReference type="AlphaFoldDB" id="A0A1C3U5A6"/>
<gene>
    <name evidence="15" type="primary">atpF</name>
    <name evidence="19" type="ORF">GA0061101_101529</name>
</gene>
<accession>A0A1C3U5A6</accession>
<dbReference type="Pfam" id="PF00430">
    <property type="entry name" value="ATP-synt_B"/>
    <property type="match status" value="1"/>
</dbReference>
<evidence type="ECO:0000256" key="13">
    <source>
        <dbReference type="ARBA" id="ARBA00025614"/>
    </source>
</evidence>
<dbReference type="GO" id="GO:0005886">
    <property type="term" value="C:plasma membrane"/>
    <property type="evidence" value="ECO:0007669"/>
    <property type="project" value="UniProtKB-SubCell"/>
</dbReference>
<keyword evidence="5 15" id="KW-0138">CF(0)</keyword>
<name>A0A1C3U5A6_9HYPH</name>
<dbReference type="OrthoDB" id="9805716at2"/>
<evidence type="ECO:0000256" key="4">
    <source>
        <dbReference type="ARBA" id="ARBA00022475"/>
    </source>
</evidence>
<dbReference type="GO" id="GO:0046933">
    <property type="term" value="F:proton-transporting ATP synthase activity, rotational mechanism"/>
    <property type="evidence" value="ECO:0007669"/>
    <property type="project" value="UniProtKB-UniRule"/>
</dbReference>
<evidence type="ECO:0000256" key="1">
    <source>
        <dbReference type="ARBA" id="ARBA00004377"/>
    </source>
</evidence>
<evidence type="ECO:0000256" key="2">
    <source>
        <dbReference type="ARBA" id="ARBA00005513"/>
    </source>
</evidence>
<evidence type="ECO:0000256" key="5">
    <source>
        <dbReference type="ARBA" id="ARBA00022547"/>
    </source>
</evidence>
<dbReference type="InterPro" id="IPR050059">
    <property type="entry name" value="ATP_synthase_B_chain"/>
</dbReference>
<protein>
    <recommendedName>
        <fullName evidence="15">ATP synthase subunit b</fullName>
    </recommendedName>
    <alternativeName>
        <fullName evidence="15">ATP synthase F(0) sector subunit b</fullName>
    </alternativeName>
    <alternativeName>
        <fullName evidence="15">ATPase subunit I</fullName>
    </alternativeName>
    <alternativeName>
        <fullName evidence="15">F-type ATPase subunit b</fullName>
        <shortName evidence="15">F-ATPase subunit b</shortName>
    </alternativeName>
</protein>
<keyword evidence="7 15" id="KW-0375">Hydrogen ion transport</keyword>
<keyword evidence="3 15" id="KW-0813">Transport</keyword>